<keyword evidence="4" id="KW-1185">Reference proteome</keyword>
<dbReference type="Proteomes" id="UP000011688">
    <property type="component" value="Unassembled WGS sequence"/>
</dbReference>
<feature type="region of interest" description="Disordered" evidence="2">
    <location>
        <begin position="131"/>
        <end position="230"/>
    </location>
</feature>
<keyword evidence="1" id="KW-0175">Coiled coil</keyword>
<dbReference type="InterPro" id="IPR006311">
    <property type="entry name" value="TAT_signal"/>
</dbReference>
<dbReference type="AlphaFoldDB" id="L9X1C0"/>
<dbReference type="EMBL" id="AOIB01000031">
    <property type="protein sequence ID" value="ELY55271.1"/>
    <property type="molecule type" value="Genomic_DNA"/>
</dbReference>
<organism evidence="3 4">
    <name type="scientific">Natronococcus amylolyticus DSM 10524</name>
    <dbReference type="NCBI Taxonomy" id="1227497"/>
    <lineage>
        <taxon>Archaea</taxon>
        <taxon>Methanobacteriati</taxon>
        <taxon>Methanobacteriota</taxon>
        <taxon>Stenosarchaea group</taxon>
        <taxon>Halobacteria</taxon>
        <taxon>Halobacteriales</taxon>
        <taxon>Natrialbaceae</taxon>
        <taxon>Natronococcus</taxon>
    </lineage>
</organism>
<gene>
    <name evidence="3" type="ORF">C491_16177</name>
</gene>
<dbReference type="eggNOG" id="arCOG06295">
    <property type="taxonomic scope" value="Archaea"/>
</dbReference>
<comment type="caution">
    <text evidence="3">The sequence shown here is derived from an EMBL/GenBank/DDBJ whole genome shotgun (WGS) entry which is preliminary data.</text>
</comment>
<accession>L9X1C0</accession>
<protein>
    <submittedName>
        <fullName evidence="3">Uncharacterized protein</fullName>
    </submittedName>
</protein>
<evidence type="ECO:0000313" key="4">
    <source>
        <dbReference type="Proteomes" id="UP000011688"/>
    </source>
</evidence>
<name>L9X1C0_9EURY</name>
<reference evidence="3 4" key="1">
    <citation type="journal article" date="2014" name="PLoS Genet.">
        <title>Phylogenetically driven sequencing of extremely halophilic archaea reveals strategies for static and dynamic osmo-response.</title>
        <authorList>
            <person name="Becker E.A."/>
            <person name="Seitzer P.M."/>
            <person name="Tritt A."/>
            <person name="Larsen D."/>
            <person name="Krusor M."/>
            <person name="Yao A.I."/>
            <person name="Wu D."/>
            <person name="Madern D."/>
            <person name="Eisen J.A."/>
            <person name="Darling A.E."/>
            <person name="Facciotti M.T."/>
        </authorList>
    </citation>
    <scope>NUCLEOTIDE SEQUENCE [LARGE SCALE GENOMIC DNA]</scope>
    <source>
        <strain evidence="3 4">DSM 10524</strain>
    </source>
</reference>
<sequence>MTSEHDRRRFLQLTGTGTAAALAGCSDLGLLGDDEGEYADVLTAVIGPDSAEIEELQEQVENEEIDMMEAQQRQQELVEEAIDDFESRAEEDDDITIEDSSPEYGIYRIDGEAEAIVDELKGGPIASLSEGAAYDRILEEQEQQPEPADPEEDIDVEEEPEDDEVEDDEPEDGEADDGDEENGADDGDEPADNDDPEDLETDDEDETDEADPNADDENGDLEDENGDADD</sequence>
<dbReference type="RefSeq" id="WP_005558056.1">
    <property type="nucleotide sequence ID" value="NZ_AOIB01000031.1"/>
</dbReference>
<feature type="compositionally biased region" description="Acidic residues" evidence="2">
    <location>
        <begin position="140"/>
        <end position="230"/>
    </location>
</feature>
<evidence type="ECO:0000256" key="1">
    <source>
        <dbReference type="SAM" id="Coils"/>
    </source>
</evidence>
<evidence type="ECO:0000256" key="2">
    <source>
        <dbReference type="SAM" id="MobiDB-lite"/>
    </source>
</evidence>
<dbReference type="PROSITE" id="PS51318">
    <property type="entry name" value="TAT"/>
    <property type="match status" value="1"/>
</dbReference>
<feature type="coiled-coil region" evidence="1">
    <location>
        <begin position="53"/>
        <end position="88"/>
    </location>
</feature>
<dbReference type="PROSITE" id="PS51257">
    <property type="entry name" value="PROKAR_LIPOPROTEIN"/>
    <property type="match status" value="1"/>
</dbReference>
<proteinExistence type="predicted"/>
<evidence type="ECO:0000313" key="3">
    <source>
        <dbReference type="EMBL" id="ELY55271.1"/>
    </source>
</evidence>